<keyword evidence="2" id="KW-1185">Reference proteome</keyword>
<evidence type="ECO:0000313" key="2">
    <source>
        <dbReference type="Proteomes" id="UP000054279"/>
    </source>
</evidence>
<accession>A0A0C9UZ54</accession>
<name>A0A0C9UZ54_SPHS4</name>
<reference evidence="1 2" key="1">
    <citation type="submission" date="2014-06" db="EMBL/GenBank/DDBJ databases">
        <title>Evolutionary Origins and Diversification of the Mycorrhizal Mutualists.</title>
        <authorList>
            <consortium name="DOE Joint Genome Institute"/>
            <consortium name="Mycorrhizal Genomics Consortium"/>
            <person name="Kohler A."/>
            <person name="Kuo A."/>
            <person name="Nagy L.G."/>
            <person name="Floudas D."/>
            <person name="Copeland A."/>
            <person name="Barry K.W."/>
            <person name="Cichocki N."/>
            <person name="Veneault-Fourrey C."/>
            <person name="LaButti K."/>
            <person name="Lindquist E.A."/>
            <person name="Lipzen A."/>
            <person name="Lundell T."/>
            <person name="Morin E."/>
            <person name="Murat C."/>
            <person name="Riley R."/>
            <person name="Ohm R."/>
            <person name="Sun H."/>
            <person name="Tunlid A."/>
            <person name="Henrissat B."/>
            <person name="Grigoriev I.V."/>
            <person name="Hibbett D.S."/>
            <person name="Martin F."/>
        </authorList>
    </citation>
    <scope>NUCLEOTIDE SEQUENCE [LARGE SCALE GENOMIC DNA]</scope>
    <source>
        <strain evidence="1 2">SS14</strain>
    </source>
</reference>
<dbReference type="Proteomes" id="UP000054279">
    <property type="component" value="Unassembled WGS sequence"/>
</dbReference>
<dbReference type="EMBL" id="KN837198">
    <property type="protein sequence ID" value="KIJ34577.1"/>
    <property type="molecule type" value="Genomic_DNA"/>
</dbReference>
<evidence type="ECO:0000313" key="1">
    <source>
        <dbReference type="EMBL" id="KIJ34577.1"/>
    </source>
</evidence>
<protein>
    <submittedName>
        <fullName evidence="1">Unplaced genomic scaffold SPHSTscaffold_123, whole genome shotgun sequence</fullName>
    </submittedName>
</protein>
<proteinExistence type="predicted"/>
<dbReference type="HOGENOM" id="CLU_2856105_0_0_1"/>
<organism evidence="1 2">
    <name type="scientific">Sphaerobolus stellatus (strain SS14)</name>
    <dbReference type="NCBI Taxonomy" id="990650"/>
    <lineage>
        <taxon>Eukaryota</taxon>
        <taxon>Fungi</taxon>
        <taxon>Dikarya</taxon>
        <taxon>Basidiomycota</taxon>
        <taxon>Agaricomycotina</taxon>
        <taxon>Agaricomycetes</taxon>
        <taxon>Phallomycetidae</taxon>
        <taxon>Geastrales</taxon>
        <taxon>Sphaerobolaceae</taxon>
        <taxon>Sphaerobolus</taxon>
    </lineage>
</organism>
<feature type="non-terminal residue" evidence="1">
    <location>
        <position position="65"/>
    </location>
</feature>
<gene>
    <name evidence="1" type="ORF">M422DRAFT_35075</name>
</gene>
<dbReference type="AlphaFoldDB" id="A0A0C9UZ54"/>
<sequence>MKSKLHFHDRTQSFLIIAHPSTTPINPLDLPLSLMFTVASREYLANPRVSPSVHPQSPRIPQNRH</sequence>